<name>A0ABS4RK64_9BACI</name>
<organism evidence="1 2">
    <name type="scientific">Cytobacillus eiseniae</name>
    <dbReference type="NCBI Taxonomy" id="762947"/>
    <lineage>
        <taxon>Bacteria</taxon>
        <taxon>Bacillati</taxon>
        <taxon>Bacillota</taxon>
        <taxon>Bacilli</taxon>
        <taxon>Bacillales</taxon>
        <taxon>Bacillaceae</taxon>
        <taxon>Cytobacillus</taxon>
    </lineage>
</organism>
<proteinExistence type="predicted"/>
<accession>A0ABS4RK64</accession>
<protein>
    <recommendedName>
        <fullName evidence="3">Amino acid decarboxylase</fullName>
    </recommendedName>
</protein>
<evidence type="ECO:0000313" key="1">
    <source>
        <dbReference type="EMBL" id="MBP2242684.1"/>
    </source>
</evidence>
<dbReference type="Proteomes" id="UP001519293">
    <property type="component" value="Unassembled WGS sequence"/>
</dbReference>
<evidence type="ECO:0008006" key="3">
    <source>
        <dbReference type="Google" id="ProtNLM"/>
    </source>
</evidence>
<reference evidence="1 2" key="1">
    <citation type="submission" date="2021-03" db="EMBL/GenBank/DDBJ databases">
        <title>Genomic Encyclopedia of Type Strains, Phase IV (KMG-IV): sequencing the most valuable type-strain genomes for metagenomic binning, comparative biology and taxonomic classification.</title>
        <authorList>
            <person name="Goeker M."/>
        </authorList>
    </citation>
    <scope>NUCLEOTIDE SEQUENCE [LARGE SCALE GENOMIC DNA]</scope>
    <source>
        <strain evidence="1 2">DSM 26675</strain>
    </source>
</reference>
<dbReference type="EMBL" id="JAGIKZ010000025">
    <property type="protein sequence ID" value="MBP2242684.1"/>
    <property type="molecule type" value="Genomic_DNA"/>
</dbReference>
<dbReference type="RefSeq" id="WP_066391738.1">
    <property type="nucleotide sequence ID" value="NZ_JAGIKZ010000025.1"/>
</dbReference>
<keyword evidence="2" id="KW-1185">Reference proteome</keyword>
<comment type="caution">
    <text evidence="1">The sequence shown here is derived from an EMBL/GenBank/DDBJ whole genome shotgun (WGS) entry which is preliminary data.</text>
</comment>
<sequence length="84" mass="9323">MLDIQLDGNRAIIDIRGNIARGEHPKNEVFKYVKEAPVGTIFEIHVPFYAEPLINALSSFGLNVTVTELASDHFQLMAAKLAEI</sequence>
<gene>
    <name evidence="1" type="ORF">J2Z40_003264</name>
</gene>
<evidence type="ECO:0000313" key="2">
    <source>
        <dbReference type="Proteomes" id="UP001519293"/>
    </source>
</evidence>